<dbReference type="Proteomes" id="UP000597656">
    <property type="component" value="Unassembled WGS sequence"/>
</dbReference>
<accession>A0ABQ2IDI9</accession>
<keyword evidence="2" id="KW-1185">Reference proteome</keyword>
<evidence type="ECO:0008006" key="3">
    <source>
        <dbReference type="Google" id="ProtNLM"/>
    </source>
</evidence>
<proteinExistence type="predicted"/>
<protein>
    <recommendedName>
        <fullName evidence="3">DUF4388 domain-containing protein</fullName>
    </recommendedName>
</protein>
<organism evidence="1 2">
    <name type="scientific">Lentzea pudingi</name>
    <dbReference type="NCBI Taxonomy" id="1789439"/>
    <lineage>
        <taxon>Bacteria</taxon>
        <taxon>Bacillati</taxon>
        <taxon>Actinomycetota</taxon>
        <taxon>Actinomycetes</taxon>
        <taxon>Pseudonocardiales</taxon>
        <taxon>Pseudonocardiaceae</taxon>
        <taxon>Lentzea</taxon>
    </lineage>
</organism>
<dbReference type="EMBL" id="BMNC01000007">
    <property type="protein sequence ID" value="GGN05922.1"/>
    <property type="molecule type" value="Genomic_DNA"/>
</dbReference>
<name>A0ABQ2IDI9_9PSEU</name>
<comment type="caution">
    <text evidence="1">The sequence shown here is derived from an EMBL/GenBank/DDBJ whole genome shotgun (WGS) entry which is preliminary data.</text>
</comment>
<reference evidence="2" key="1">
    <citation type="journal article" date="2019" name="Int. J. Syst. Evol. Microbiol.">
        <title>The Global Catalogue of Microorganisms (GCM) 10K type strain sequencing project: providing services to taxonomists for standard genome sequencing and annotation.</title>
        <authorList>
            <consortium name="The Broad Institute Genomics Platform"/>
            <consortium name="The Broad Institute Genome Sequencing Center for Infectious Disease"/>
            <person name="Wu L."/>
            <person name="Ma J."/>
        </authorList>
    </citation>
    <scope>NUCLEOTIDE SEQUENCE [LARGE SCALE GENOMIC DNA]</scope>
    <source>
        <strain evidence="2">CGMCC 4.7319</strain>
    </source>
</reference>
<sequence>MRIVGNAGGLFHLRDGAVISVESPGSPGVESLLLSSGRIEEADWTAALVESVETRSLQAALVGRGVIGAAELQGLVVDGVQDGAFAAAVGEIERHVVDEGSDPPLLPATEGVAPDLLLAATGRRLEAIASFSLSPYRDRVVPGGAAEEASTAARREIVALADGRRTARDLAFALGRRLYPVTVEIGLMLADGLLEIAPPATSFRCSHWGLAALRPRAEVRPDLGISLKSSEV</sequence>
<evidence type="ECO:0000313" key="1">
    <source>
        <dbReference type="EMBL" id="GGN05922.1"/>
    </source>
</evidence>
<gene>
    <name evidence="1" type="ORF">GCM10011609_51620</name>
</gene>
<evidence type="ECO:0000313" key="2">
    <source>
        <dbReference type="Proteomes" id="UP000597656"/>
    </source>
</evidence>